<name>A0A941IBF5_9BACI</name>
<evidence type="ECO:0000313" key="6">
    <source>
        <dbReference type="Proteomes" id="UP000675284"/>
    </source>
</evidence>
<keyword evidence="2" id="KW-0238">DNA-binding</keyword>
<dbReference type="PRINTS" id="PR00038">
    <property type="entry name" value="HTHLUXR"/>
</dbReference>
<dbReference type="InterPro" id="IPR000792">
    <property type="entry name" value="Tscrpt_reg_LuxR_C"/>
</dbReference>
<dbReference type="Pfam" id="PF00196">
    <property type="entry name" value="GerE"/>
    <property type="match status" value="1"/>
</dbReference>
<dbReference type="Proteomes" id="UP000675284">
    <property type="component" value="Unassembled WGS sequence"/>
</dbReference>
<dbReference type="Gene3D" id="3.40.50.2300">
    <property type="match status" value="1"/>
</dbReference>
<dbReference type="EMBL" id="JAGSOT010000007">
    <property type="protein sequence ID" value="MBR7795195.1"/>
    <property type="molecule type" value="Genomic_DNA"/>
</dbReference>
<dbReference type="InterPro" id="IPR016032">
    <property type="entry name" value="Sig_transdc_resp-reg_C-effctor"/>
</dbReference>
<dbReference type="SMART" id="SM00421">
    <property type="entry name" value="HTH_LUXR"/>
    <property type="match status" value="1"/>
</dbReference>
<keyword evidence="6" id="KW-1185">Reference proteome</keyword>
<organism evidence="5 6">
    <name type="scientific">Virgibacillus salarius</name>
    <dbReference type="NCBI Taxonomy" id="447199"/>
    <lineage>
        <taxon>Bacteria</taxon>
        <taxon>Bacillati</taxon>
        <taxon>Bacillota</taxon>
        <taxon>Bacilli</taxon>
        <taxon>Bacillales</taxon>
        <taxon>Bacillaceae</taxon>
        <taxon>Virgibacillus</taxon>
    </lineage>
</organism>
<accession>A0A941IBF5</accession>
<keyword evidence="1" id="KW-0805">Transcription regulation</keyword>
<evidence type="ECO:0000313" key="5">
    <source>
        <dbReference type="EMBL" id="MBR7795195.1"/>
    </source>
</evidence>
<evidence type="ECO:0000259" key="4">
    <source>
        <dbReference type="PROSITE" id="PS50043"/>
    </source>
</evidence>
<feature type="domain" description="HTH luxR-type" evidence="4">
    <location>
        <begin position="146"/>
        <end position="211"/>
    </location>
</feature>
<dbReference type="PANTHER" id="PTHR43214">
    <property type="entry name" value="TWO-COMPONENT RESPONSE REGULATOR"/>
    <property type="match status" value="1"/>
</dbReference>
<keyword evidence="3" id="KW-0804">Transcription</keyword>
<dbReference type="PROSITE" id="PS50043">
    <property type="entry name" value="HTH_LUXR_2"/>
    <property type="match status" value="1"/>
</dbReference>
<dbReference type="AlphaFoldDB" id="A0A941IBF5"/>
<protein>
    <submittedName>
        <fullName evidence="5">Response regulator transcription factor</fullName>
    </submittedName>
</protein>
<dbReference type="SUPFAM" id="SSF52172">
    <property type="entry name" value="CheY-like"/>
    <property type="match status" value="1"/>
</dbReference>
<sequence length="215" mass="25373">MIMMKFFSNGLRLIIEKEADMKLLGTTLNKNQLFKTAKERKPDVIIFNTKVKNINVIQTTIALKRIVNHIKIIYMMQDCHQDLVLRGLEEGVNGFILNNINSRNFINSIRNVYHSHYILSGEIPKLILNHIQIIQLQDKQRMKFRLLQRGIVVTLRELDILYLLYKEYNNKEIAITLHLSEKTIRDYVSHAYKKIGINKRNKVIKFSKNVMNKSY</sequence>
<reference evidence="5" key="1">
    <citation type="submission" date="2021-04" db="EMBL/GenBank/DDBJ databases">
        <title>Isolation and polyphasic classification of algal microorganism.</title>
        <authorList>
            <person name="Wang S."/>
        </authorList>
    </citation>
    <scope>NUCLEOTIDE SEQUENCE</scope>
    <source>
        <strain evidence="5">720a</strain>
    </source>
</reference>
<gene>
    <name evidence="5" type="ORF">KCX74_03955</name>
</gene>
<evidence type="ECO:0000256" key="2">
    <source>
        <dbReference type="ARBA" id="ARBA00023125"/>
    </source>
</evidence>
<comment type="caution">
    <text evidence="5">The sequence shown here is derived from an EMBL/GenBank/DDBJ whole genome shotgun (WGS) entry which is preliminary data.</text>
</comment>
<dbReference type="SUPFAM" id="SSF46894">
    <property type="entry name" value="C-terminal effector domain of the bipartite response regulators"/>
    <property type="match status" value="1"/>
</dbReference>
<dbReference type="InterPro" id="IPR011006">
    <property type="entry name" value="CheY-like_superfamily"/>
</dbReference>
<proteinExistence type="predicted"/>
<dbReference type="GO" id="GO:0006355">
    <property type="term" value="P:regulation of DNA-templated transcription"/>
    <property type="evidence" value="ECO:0007669"/>
    <property type="project" value="InterPro"/>
</dbReference>
<evidence type="ECO:0000256" key="3">
    <source>
        <dbReference type="ARBA" id="ARBA00023163"/>
    </source>
</evidence>
<evidence type="ECO:0000256" key="1">
    <source>
        <dbReference type="ARBA" id="ARBA00023015"/>
    </source>
</evidence>
<dbReference type="GO" id="GO:0003677">
    <property type="term" value="F:DNA binding"/>
    <property type="evidence" value="ECO:0007669"/>
    <property type="project" value="UniProtKB-KW"/>
</dbReference>
<dbReference type="InterPro" id="IPR039420">
    <property type="entry name" value="WalR-like"/>
</dbReference>